<dbReference type="Proteomes" id="UP000054279">
    <property type="component" value="Unassembled WGS sequence"/>
</dbReference>
<dbReference type="HOGENOM" id="CLU_781127_0_0_1"/>
<reference evidence="1 2" key="1">
    <citation type="submission" date="2014-06" db="EMBL/GenBank/DDBJ databases">
        <title>Evolutionary Origins and Diversification of the Mycorrhizal Mutualists.</title>
        <authorList>
            <consortium name="DOE Joint Genome Institute"/>
            <consortium name="Mycorrhizal Genomics Consortium"/>
            <person name="Kohler A."/>
            <person name="Kuo A."/>
            <person name="Nagy L.G."/>
            <person name="Floudas D."/>
            <person name="Copeland A."/>
            <person name="Barry K.W."/>
            <person name="Cichocki N."/>
            <person name="Veneault-Fourrey C."/>
            <person name="LaButti K."/>
            <person name="Lindquist E.A."/>
            <person name="Lipzen A."/>
            <person name="Lundell T."/>
            <person name="Morin E."/>
            <person name="Murat C."/>
            <person name="Riley R."/>
            <person name="Ohm R."/>
            <person name="Sun H."/>
            <person name="Tunlid A."/>
            <person name="Henrissat B."/>
            <person name="Grigoriev I.V."/>
            <person name="Hibbett D.S."/>
            <person name="Martin F."/>
        </authorList>
    </citation>
    <scope>NUCLEOTIDE SEQUENCE [LARGE SCALE GENOMIC DNA]</scope>
    <source>
        <strain evidence="1 2">SS14</strain>
    </source>
</reference>
<proteinExistence type="predicted"/>
<sequence>MALEGFGDGLISLGLAGKYFISAEFLDLARLTPRLTSLEYDVGPGIPLLNGHPTLESLVLHCPAPAIPGTDVHAKLCVLLDIFVTIVQNGKTPFCGRHNLPRTMNIDEERRKSRLRTQKAALKAKRAAALAARQVQHRSKKQEAMIWRIAEKACGSGSIAQPTTGAAAETQITLPVVNSKTNLVIVLRQLWVELWSKEEEPEWEIFFKERFQARISCTQVLDWAGFKAEVWSEGIKLQNTIRLGEVLQKEALDRTYTASGKALSHVVLFTSSLLSSTLSYSCAWSPSLFHDDEGAGELCVGHDEHSTPCDHVQPSAALYHLLADEISYGVRCKFGKRAKVRESSTSVMMNMLVAE</sequence>
<evidence type="ECO:0000313" key="1">
    <source>
        <dbReference type="EMBL" id="KIJ29560.1"/>
    </source>
</evidence>
<dbReference type="AlphaFoldDB" id="A0A0C9UWM7"/>
<keyword evidence="2" id="KW-1185">Reference proteome</keyword>
<evidence type="ECO:0000313" key="2">
    <source>
        <dbReference type="Proteomes" id="UP000054279"/>
    </source>
</evidence>
<gene>
    <name evidence="1" type="ORF">M422DRAFT_269000</name>
</gene>
<organism evidence="1 2">
    <name type="scientific">Sphaerobolus stellatus (strain SS14)</name>
    <dbReference type="NCBI Taxonomy" id="990650"/>
    <lineage>
        <taxon>Eukaryota</taxon>
        <taxon>Fungi</taxon>
        <taxon>Dikarya</taxon>
        <taxon>Basidiomycota</taxon>
        <taxon>Agaricomycotina</taxon>
        <taxon>Agaricomycetes</taxon>
        <taxon>Phallomycetidae</taxon>
        <taxon>Geastrales</taxon>
        <taxon>Sphaerobolaceae</taxon>
        <taxon>Sphaerobolus</taxon>
    </lineage>
</organism>
<protein>
    <submittedName>
        <fullName evidence="1">Uncharacterized protein</fullName>
    </submittedName>
</protein>
<dbReference type="EMBL" id="KN837280">
    <property type="protein sequence ID" value="KIJ29560.1"/>
    <property type="molecule type" value="Genomic_DNA"/>
</dbReference>
<name>A0A0C9UWM7_SPHS4</name>
<accession>A0A0C9UWM7</accession>